<feature type="transmembrane region" description="Helical" evidence="1">
    <location>
        <begin position="424"/>
        <end position="445"/>
    </location>
</feature>
<evidence type="ECO:0000256" key="1">
    <source>
        <dbReference type="SAM" id="Phobius"/>
    </source>
</evidence>
<feature type="transmembrane region" description="Helical" evidence="1">
    <location>
        <begin position="354"/>
        <end position="372"/>
    </location>
</feature>
<dbReference type="EMBL" id="CP002582">
    <property type="protein sequence ID" value="ADZ84446.1"/>
    <property type="molecule type" value="Genomic_DNA"/>
</dbReference>
<dbReference type="eggNOG" id="COG5281">
    <property type="taxonomic scope" value="Bacteria"/>
</dbReference>
<dbReference type="HOGENOM" id="CLU_014820_0_0_9"/>
<sequence>MATIRTAIQLQDRFTPVIRNMSNALNMTLSSFEALQRASHNAVDTASIQAARQSLASVEVGINEIEQGIREANGQQQQFNNTVRGGGSAIDSMAGKIKSMVGAYIGIRSLEAGMQATDTYVSNNARLDLINDGLQTQAELQDKIYQAAQRSRGEYNAMVNTVAKLGLLAGDAFGSNDELIAFTELMNKSFKISGASTQESTNAMYQLTQAMASGRLQGDEYRSIIENAPMLANAIAEYCDVSRGELKELASDGAISADIIKAAVFATADDIEGKFATLTMTFSDVWTSIKNTAVQQFSGLMQKINGFLNSNTGQAMVNGISSAIGVMSMVLGVALEMIMSVANFFSDNWSTIEPIIWGIVGALAIYAGYLLLTNGLELISEGLKIAACIASYAHAAATRTLARDTAVATAAQHGFNTALLASPITWIIAAIILVIVLIYSVVGAINSVTGSTYSATGVICGVLSTAFAFIHNLFFGLLELVFGMIEYFYNTFIAFANFFGNLFNDPIAAIINLFADLADNVLGVLEKIASAMDFIFGSNMAGTVAGWRDGLKSMAENAVKEYGNGTYKDRLSELDIDEALSSLGVNLERTKYSDAYDTGYWAGKYIDEQLGSAFKMPNMDDLTSGIPDYSSMGQNLDNIAGDTGKMSDSLDTSEEDLKYLRDIAEQEAINRFTTAEIKVDMGGVNNTVNSNADLDGIADYLAVKVEEQMKIAAEGVHE</sequence>
<organism evidence="3 4">
    <name type="scientific">Cellulosilyticum lentocellum (strain ATCC 49066 / DSM 5427 / NCIMB 11756 / RHM5)</name>
    <name type="common">Clostridium lentocellum</name>
    <dbReference type="NCBI Taxonomy" id="642492"/>
    <lineage>
        <taxon>Bacteria</taxon>
        <taxon>Bacillati</taxon>
        <taxon>Bacillota</taxon>
        <taxon>Clostridia</taxon>
        <taxon>Lachnospirales</taxon>
        <taxon>Cellulosilyticaceae</taxon>
        <taxon>Cellulosilyticum</taxon>
    </lineage>
</organism>
<dbReference type="STRING" id="642492.Clole_2746"/>
<feature type="transmembrane region" description="Helical" evidence="1">
    <location>
        <begin position="487"/>
        <end position="504"/>
    </location>
</feature>
<dbReference type="InterPro" id="IPR013491">
    <property type="entry name" value="Tape_meas_N"/>
</dbReference>
<keyword evidence="1" id="KW-1133">Transmembrane helix</keyword>
<keyword evidence="1" id="KW-0472">Membrane</keyword>
<feature type="domain" description="Tape measure protein N-terminal" evidence="2">
    <location>
        <begin position="114"/>
        <end position="298"/>
    </location>
</feature>
<keyword evidence="4" id="KW-1185">Reference proteome</keyword>
<accession>F2JK31</accession>
<keyword evidence="1" id="KW-0812">Transmembrane</keyword>
<name>F2JK31_CELLD</name>
<dbReference type="Pfam" id="PF20155">
    <property type="entry name" value="TMP_3"/>
    <property type="match status" value="1"/>
</dbReference>
<evidence type="ECO:0000313" key="3">
    <source>
        <dbReference type="EMBL" id="ADZ84446.1"/>
    </source>
</evidence>
<dbReference type="Proteomes" id="UP000008467">
    <property type="component" value="Chromosome"/>
</dbReference>
<evidence type="ECO:0000259" key="2">
    <source>
        <dbReference type="Pfam" id="PF20155"/>
    </source>
</evidence>
<feature type="transmembrane region" description="Helical" evidence="1">
    <location>
        <begin position="320"/>
        <end position="342"/>
    </location>
</feature>
<gene>
    <name evidence="3" type="ordered locus">Clole_2746</name>
</gene>
<evidence type="ECO:0000313" key="4">
    <source>
        <dbReference type="Proteomes" id="UP000008467"/>
    </source>
</evidence>
<dbReference type="KEGG" id="cle:Clole_2746"/>
<reference evidence="3 4" key="1">
    <citation type="journal article" date="2011" name="J. Bacteriol.">
        <title>Complete genome sequence of the cellulose-degrading bacterium Cellulosilyticum lentocellum.</title>
        <authorList>
            <consortium name="US DOE Joint Genome Institute"/>
            <person name="Miller D.A."/>
            <person name="Suen G."/>
            <person name="Bruce D."/>
            <person name="Copeland A."/>
            <person name="Cheng J.F."/>
            <person name="Detter C."/>
            <person name="Goodwin L.A."/>
            <person name="Han C.S."/>
            <person name="Hauser L.J."/>
            <person name="Land M.L."/>
            <person name="Lapidus A."/>
            <person name="Lucas S."/>
            <person name="Meincke L."/>
            <person name="Pitluck S."/>
            <person name="Tapia R."/>
            <person name="Teshima H."/>
            <person name="Woyke T."/>
            <person name="Fox B.G."/>
            <person name="Angert E.R."/>
            <person name="Currie C.R."/>
        </authorList>
    </citation>
    <scope>NUCLEOTIDE SEQUENCE [LARGE SCALE GENOMIC DNA]</scope>
    <source>
        <strain evidence="4">ATCC 49066 / DSM 5427 / NCIMB 11756 / RHM5</strain>
    </source>
</reference>
<dbReference type="RefSeq" id="WP_013657738.1">
    <property type="nucleotide sequence ID" value="NC_015275.1"/>
</dbReference>
<dbReference type="NCBIfam" id="TIGR02675">
    <property type="entry name" value="tape_meas_nterm"/>
    <property type="match status" value="1"/>
</dbReference>
<proteinExistence type="predicted"/>
<dbReference type="AlphaFoldDB" id="F2JK31"/>
<protein>
    <submittedName>
        <fullName evidence="3">Phage tape measure protein</fullName>
    </submittedName>
</protein>
<feature type="transmembrane region" description="Helical" evidence="1">
    <location>
        <begin position="452"/>
        <end position="475"/>
    </location>
</feature>